<evidence type="ECO:0000259" key="1">
    <source>
        <dbReference type="PROSITE" id="PS50076"/>
    </source>
</evidence>
<dbReference type="Proteomes" id="UP000095751">
    <property type="component" value="Unassembled WGS sequence"/>
</dbReference>
<feature type="non-terminal residue" evidence="2">
    <location>
        <position position="71"/>
    </location>
</feature>
<dbReference type="Gene3D" id="1.10.287.110">
    <property type="entry name" value="DnaJ domain"/>
    <property type="match status" value="1"/>
</dbReference>
<name>A0A1E7FJY6_9STRA</name>
<organism evidence="2 3">
    <name type="scientific">Fragilariopsis cylindrus CCMP1102</name>
    <dbReference type="NCBI Taxonomy" id="635003"/>
    <lineage>
        <taxon>Eukaryota</taxon>
        <taxon>Sar</taxon>
        <taxon>Stramenopiles</taxon>
        <taxon>Ochrophyta</taxon>
        <taxon>Bacillariophyta</taxon>
        <taxon>Bacillariophyceae</taxon>
        <taxon>Bacillariophycidae</taxon>
        <taxon>Bacillariales</taxon>
        <taxon>Bacillariaceae</taxon>
        <taxon>Fragilariopsis</taxon>
    </lineage>
</organism>
<dbReference type="GO" id="GO:0005634">
    <property type="term" value="C:nucleus"/>
    <property type="evidence" value="ECO:0007669"/>
    <property type="project" value="TreeGrafter"/>
</dbReference>
<dbReference type="KEGG" id="fcy:FRACYDRAFT_165410"/>
<evidence type="ECO:0000313" key="3">
    <source>
        <dbReference type="Proteomes" id="UP000095751"/>
    </source>
</evidence>
<dbReference type="InterPro" id="IPR052594">
    <property type="entry name" value="J_domain-containing_protein"/>
</dbReference>
<dbReference type="SUPFAM" id="SSF46565">
    <property type="entry name" value="Chaperone J-domain"/>
    <property type="match status" value="1"/>
</dbReference>
<dbReference type="SMART" id="SM00271">
    <property type="entry name" value="DnaJ"/>
    <property type="match status" value="1"/>
</dbReference>
<dbReference type="InterPro" id="IPR036869">
    <property type="entry name" value="J_dom_sf"/>
</dbReference>
<dbReference type="PRINTS" id="PR00625">
    <property type="entry name" value="JDOMAIN"/>
</dbReference>
<dbReference type="EMBL" id="KV784356">
    <property type="protein sequence ID" value="OEU18482.1"/>
    <property type="molecule type" value="Genomic_DNA"/>
</dbReference>
<gene>
    <name evidence="2" type="ORF">FRACYDRAFT_165410</name>
</gene>
<protein>
    <recommendedName>
        <fullName evidence="1">J domain-containing protein</fullName>
    </recommendedName>
</protein>
<dbReference type="InParanoid" id="A0A1E7FJY6"/>
<feature type="non-terminal residue" evidence="2">
    <location>
        <position position="1"/>
    </location>
</feature>
<reference evidence="2 3" key="1">
    <citation type="submission" date="2016-09" db="EMBL/GenBank/DDBJ databases">
        <title>Extensive genetic diversity and differential bi-allelic expression allows diatom success in the polar Southern Ocean.</title>
        <authorList>
            <consortium name="DOE Joint Genome Institute"/>
            <person name="Mock T."/>
            <person name="Otillar R.P."/>
            <person name="Strauss J."/>
            <person name="Dupont C."/>
            <person name="Frickenhaus S."/>
            <person name="Maumus F."/>
            <person name="Mcmullan M."/>
            <person name="Sanges R."/>
            <person name="Schmutz J."/>
            <person name="Toseland A."/>
            <person name="Valas R."/>
            <person name="Veluchamy A."/>
            <person name="Ward B.J."/>
            <person name="Allen A."/>
            <person name="Barry K."/>
            <person name="Falciatore A."/>
            <person name="Ferrante M."/>
            <person name="Fortunato A.E."/>
            <person name="Gloeckner G."/>
            <person name="Gruber A."/>
            <person name="Hipkin R."/>
            <person name="Janech M."/>
            <person name="Kroth P."/>
            <person name="Leese F."/>
            <person name="Lindquist E."/>
            <person name="Lyon B.R."/>
            <person name="Martin J."/>
            <person name="Mayer C."/>
            <person name="Parker M."/>
            <person name="Quesneville H."/>
            <person name="Raymond J."/>
            <person name="Uhlig C."/>
            <person name="Valentin K.U."/>
            <person name="Worden A.Z."/>
            <person name="Armbrust E.V."/>
            <person name="Bowler C."/>
            <person name="Green B."/>
            <person name="Moulton V."/>
            <person name="Van Oosterhout C."/>
            <person name="Grigoriev I."/>
        </authorList>
    </citation>
    <scope>NUCLEOTIDE SEQUENCE [LARGE SCALE GENOMIC DNA]</scope>
    <source>
        <strain evidence="2 3">CCMP1102</strain>
    </source>
</reference>
<keyword evidence="3" id="KW-1185">Reference proteome</keyword>
<dbReference type="AlphaFoldDB" id="A0A1E7FJY6"/>
<proteinExistence type="predicted"/>
<dbReference type="CDD" id="cd06257">
    <property type="entry name" value="DnaJ"/>
    <property type="match status" value="1"/>
</dbReference>
<dbReference type="PANTHER" id="PTHR44144:SF1">
    <property type="entry name" value="DNAJ HOMOLOG SUBFAMILY C MEMBER 9"/>
    <property type="match status" value="1"/>
</dbReference>
<dbReference type="GO" id="GO:0005737">
    <property type="term" value="C:cytoplasm"/>
    <property type="evidence" value="ECO:0007669"/>
    <property type="project" value="TreeGrafter"/>
</dbReference>
<sequence length="71" mass="8428">FYQLLDIERDATPEEIKKAYKRQSLQMHPDKLAQRGEVVTEELQAKFTRMKEAYEILSDPHKRETYDAIGE</sequence>
<dbReference type="PROSITE" id="PS00636">
    <property type="entry name" value="DNAJ_1"/>
    <property type="match status" value="1"/>
</dbReference>
<dbReference type="Pfam" id="PF00226">
    <property type="entry name" value="DnaJ"/>
    <property type="match status" value="1"/>
</dbReference>
<dbReference type="PROSITE" id="PS50076">
    <property type="entry name" value="DNAJ_2"/>
    <property type="match status" value="1"/>
</dbReference>
<dbReference type="InterPro" id="IPR001623">
    <property type="entry name" value="DnaJ_domain"/>
</dbReference>
<dbReference type="InterPro" id="IPR018253">
    <property type="entry name" value="DnaJ_domain_CS"/>
</dbReference>
<dbReference type="PANTHER" id="PTHR44144">
    <property type="entry name" value="DNAJ HOMOLOG SUBFAMILY C MEMBER 9"/>
    <property type="match status" value="1"/>
</dbReference>
<feature type="domain" description="J" evidence="1">
    <location>
        <begin position="1"/>
        <end position="70"/>
    </location>
</feature>
<accession>A0A1E7FJY6</accession>
<dbReference type="OrthoDB" id="10250354at2759"/>
<dbReference type="GO" id="GO:0031072">
    <property type="term" value="F:heat shock protein binding"/>
    <property type="evidence" value="ECO:0007669"/>
    <property type="project" value="TreeGrafter"/>
</dbReference>
<evidence type="ECO:0000313" key="2">
    <source>
        <dbReference type="EMBL" id="OEU18482.1"/>
    </source>
</evidence>